<keyword evidence="11" id="KW-0436">Ligase</keyword>
<dbReference type="OrthoDB" id="27073at2759"/>
<comment type="caution">
    <text evidence="11">The sequence shown here is derived from an EMBL/GenBank/DDBJ whole genome shotgun (WGS) entry which is preliminary data.</text>
</comment>
<dbReference type="SUPFAM" id="SSF46785">
    <property type="entry name" value="Winged helix' DNA-binding domain"/>
    <property type="match status" value="1"/>
</dbReference>
<dbReference type="PANTHER" id="PTHR11932">
    <property type="entry name" value="CULLIN"/>
    <property type="match status" value="1"/>
</dbReference>
<reference evidence="11 12" key="1">
    <citation type="submission" date="2016-07" db="EMBL/GenBank/DDBJ databases">
        <title>Pervasive Adenine N6-methylation of Active Genes in Fungi.</title>
        <authorList>
            <consortium name="DOE Joint Genome Institute"/>
            <person name="Mondo S.J."/>
            <person name="Dannebaum R.O."/>
            <person name="Kuo R.C."/>
            <person name="Labutti K."/>
            <person name="Haridas S."/>
            <person name="Kuo A."/>
            <person name="Salamov A."/>
            <person name="Ahrendt S.R."/>
            <person name="Lipzen A."/>
            <person name="Sullivan W."/>
            <person name="Andreopoulos W.B."/>
            <person name="Clum A."/>
            <person name="Lindquist E."/>
            <person name="Daum C."/>
            <person name="Ramamoorthy G.K."/>
            <person name="Gryganskyi A."/>
            <person name="Culley D."/>
            <person name="Magnuson J.K."/>
            <person name="James T.Y."/>
            <person name="O'Malley M.A."/>
            <person name="Stajich J.E."/>
            <person name="Spatafora J.W."/>
            <person name="Visel A."/>
            <person name="Grigoriev I.V."/>
        </authorList>
    </citation>
    <scope>NUCLEOTIDE SEQUENCE [LARGE SCALE GENOMIC DNA]</scope>
    <source>
        <strain evidence="11 12">68-887.2</strain>
    </source>
</reference>
<gene>
    <name evidence="11" type="ORF">BCR39DRAFT_525630</name>
</gene>
<dbReference type="FunFam" id="1.20.1310.10:FF:000012">
    <property type="entry name" value="Cullin 2"/>
    <property type="match status" value="1"/>
</dbReference>
<dbReference type="FunFam" id="1.10.10.10:FF:000014">
    <property type="entry name" value="Cullin 1"/>
    <property type="match status" value="1"/>
</dbReference>
<dbReference type="FunCoup" id="A0A1Y2BAJ3">
    <property type="interactions" value="481"/>
</dbReference>
<dbReference type="AlphaFoldDB" id="A0A1Y2BAJ3"/>
<protein>
    <recommendedName>
        <fullName evidence="6">Cullin-1</fullName>
    </recommendedName>
</protein>
<keyword evidence="4" id="KW-0833">Ubl conjugation pathway</keyword>
<dbReference type="Pfam" id="PF10557">
    <property type="entry name" value="Cullin_Nedd8"/>
    <property type="match status" value="1"/>
</dbReference>
<dbReference type="Gene3D" id="1.20.1310.10">
    <property type="entry name" value="Cullin Repeats"/>
    <property type="match status" value="4"/>
</dbReference>
<evidence type="ECO:0000259" key="10">
    <source>
        <dbReference type="PROSITE" id="PS50069"/>
    </source>
</evidence>
<evidence type="ECO:0000256" key="7">
    <source>
        <dbReference type="PROSITE-ProRule" id="PRU00330"/>
    </source>
</evidence>
<dbReference type="InterPro" id="IPR045093">
    <property type="entry name" value="Cullin"/>
</dbReference>
<keyword evidence="12" id="KW-1185">Reference proteome</keyword>
<evidence type="ECO:0000313" key="12">
    <source>
        <dbReference type="Proteomes" id="UP000193986"/>
    </source>
</evidence>
<comment type="similarity">
    <text evidence="2 7 8">Belongs to the cullin family.</text>
</comment>
<dbReference type="InterPro" id="IPR036390">
    <property type="entry name" value="WH_DNA-bd_sf"/>
</dbReference>
<dbReference type="FunFam" id="1.20.1310.10:FF:000029">
    <property type="entry name" value="Cullin homolog 1"/>
    <property type="match status" value="1"/>
</dbReference>
<dbReference type="GO" id="GO:0005634">
    <property type="term" value="C:nucleus"/>
    <property type="evidence" value="ECO:0007669"/>
    <property type="project" value="UniProtKB-ARBA"/>
</dbReference>
<dbReference type="GO" id="GO:0031625">
    <property type="term" value="F:ubiquitin protein ligase binding"/>
    <property type="evidence" value="ECO:0007669"/>
    <property type="project" value="InterPro"/>
</dbReference>
<dbReference type="InterPro" id="IPR059120">
    <property type="entry name" value="Cullin-like_AB"/>
</dbReference>
<dbReference type="InterPro" id="IPR016159">
    <property type="entry name" value="Cullin_repeat-like_dom_sf"/>
</dbReference>
<evidence type="ECO:0000256" key="9">
    <source>
        <dbReference type="SAM" id="MobiDB-lite"/>
    </source>
</evidence>
<keyword evidence="3" id="KW-1017">Isopeptide bond</keyword>
<dbReference type="Gene3D" id="3.30.230.130">
    <property type="entry name" value="Cullin, Chain C, Domain 2"/>
    <property type="match status" value="1"/>
</dbReference>
<dbReference type="GO" id="GO:0019005">
    <property type="term" value="C:SCF ubiquitin ligase complex"/>
    <property type="evidence" value="ECO:0007669"/>
    <property type="project" value="UniProtKB-ARBA"/>
</dbReference>
<dbReference type="PROSITE" id="PS01256">
    <property type="entry name" value="CULLIN_1"/>
    <property type="match status" value="1"/>
</dbReference>
<dbReference type="InParanoid" id="A0A1Y2BAJ3"/>
<dbReference type="FunFam" id="1.20.1310.10:FF:000026">
    <property type="entry name" value="Cullin 1"/>
    <property type="match status" value="1"/>
</dbReference>
<evidence type="ECO:0000313" key="11">
    <source>
        <dbReference type="EMBL" id="ORY31833.1"/>
    </source>
</evidence>
<evidence type="ECO:0000256" key="4">
    <source>
        <dbReference type="ARBA" id="ARBA00022786"/>
    </source>
</evidence>
<dbReference type="SUPFAM" id="SSF74788">
    <property type="entry name" value="Cullin repeat-like"/>
    <property type="match status" value="1"/>
</dbReference>
<dbReference type="FunFam" id="1.20.1310.10:FF:000011">
    <property type="entry name" value="Cullin 1"/>
    <property type="match status" value="1"/>
</dbReference>
<keyword evidence="5" id="KW-0832">Ubl conjugation</keyword>
<evidence type="ECO:0000256" key="6">
    <source>
        <dbReference type="ARBA" id="ARBA00069612"/>
    </source>
</evidence>
<dbReference type="InterPro" id="IPR016157">
    <property type="entry name" value="Cullin_CS"/>
</dbReference>
<dbReference type="GO" id="GO:0031146">
    <property type="term" value="P:SCF-dependent proteasomal ubiquitin-dependent protein catabolic process"/>
    <property type="evidence" value="ECO:0007669"/>
    <property type="project" value="UniProtKB-ARBA"/>
</dbReference>
<evidence type="ECO:0000256" key="3">
    <source>
        <dbReference type="ARBA" id="ARBA00022499"/>
    </source>
</evidence>
<dbReference type="Proteomes" id="UP000193986">
    <property type="component" value="Unassembled WGS sequence"/>
</dbReference>
<dbReference type="SMART" id="SM00884">
    <property type="entry name" value="Cullin_Nedd8"/>
    <property type="match status" value="1"/>
</dbReference>
<sequence length="794" mass="90929">MSSSSAQGSSTTWREPTKDDKPPRDADLSASWAFLQVGVDHIMTRLQLGMSYSYYILLYTAIYDYCTGSRQTSSFGSGANRGGASLQGADLYRSLHNYLSSHCKGLRDEAEKLSDLELLKFYAKQWERYTTGANYVNKLFNYLNKHWVKREKDEGRKEVYTVYTLALVAWKQNFFRHFTTEKAGMSRLTSALLSQIKKQRDGEVVDSGLMKKVIDSYVSLGLDEADAQRQQLDVYKEYFQTPFLDATSQYYSDESAAFVASNSVSDYMKKAEMRLQEEEDRVNLYLHDNTRKDLKERCETVLITAHAESMWEEFQSLLDADKNDDLARMYNLLSRIPSGLEPLRKKFEEHVKRAGLAAVQKVLPAPGSVNEAGKAESLDPKAYVEALLEVNSKYSDVVNNPFRGEVGFNTALDQACRVFFNENAACPTPTRSPELLASYCDILLKKNNKDMDADSLEAALNRVMIIFKFIDDKDVFQKFYQRNLAKRLVNEASASEDSESSMIAKLKDVHGFDYTNKLTRMFTDVSLSRDLTERFKTKERNATHDTGGECYSPLSSIAEQWPVDFNAMILGTNFWPMNPPNTDYTVPREITGLHERFIKYHSDIHSGRKLTFLWHLCKGEIRTTYLSQKYIFMVNAYQLAILCLFNENDSMTYKEIQAGTQISDSTLKAQLALLVKTKVLLEEGETYDLNLSFKNKKIRVQLNMPVKSEQRVETAEVLQAVDEDRKFVYQATIVRLMKARKSMKHQALIQEVTANISTKFTPKVPEIKKAIDYLLDKEYLERVEGSIDTYNYMA</sequence>
<evidence type="ECO:0000256" key="8">
    <source>
        <dbReference type="RuleBase" id="RU003829"/>
    </source>
</evidence>
<comment type="pathway">
    <text evidence="1">Protein modification; protein ubiquitination.</text>
</comment>
<dbReference type="InterPro" id="IPR036388">
    <property type="entry name" value="WH-like_DNA-bd_sf"/>
</dbReference>
<organism evidence="11 12">
    <name type="scientific">Naematelia encephala</name>
    <dbReference type="NCBI Taxonomy" id="71784"/>
    <lineage>
        <taxon>Eukaryota</taxon>
        <taxon>Fungi</taxon>
        <taxon>Dikarya</taxon>
        <taxon>Basidiomycota</taxon>
        <taxon>Agaricomycotina</taxon>
        <taxon>Tremellomycetes</taxon>
        <taxon>Tremellales</taxon>
        <taxon>Naemateliaceae</taxon>
        <taxon>Naematelia</taxon>
    </lineage>
</organism>
<dbReference type="EMBL" id="MCFC01000013">
    <property type="protein sequence ID" value="ORY31833.1"/>
    <property type="molecule type" value="Genomic_DNA"/>
</dbReference>
<dbReference type="SUPFAM" id="SSF75632">
    <property type="entry name" value="Cullin homology domain"/>
    <property type="match status" value="1"/>
</dbReference>
<feature type="compositionally biased region" description="Low complexity" evidence="9">
    <location>
        <begin position="1"/>
        <end position="10"/>
    </location>
</feature>
<dbReference type="InterPro" id="IPR036317">
    <property type="entry name" value="Cullin_homology_sf"/>
</dbReference>
<feature type="domain" description="Cullin family profile" evidence="10">
    <location>
        <begin position="431"/>
        <end position="675"/>
    </location>
</feature>
<name>A0A1Y2BAJ3_9TREE</name>
<evidence type="ECO:0000256" key="1">
    <source>
        <dbReference type="ARBA" id="ARBA00004906"/>
    </source>
</evidence>
<dbReference type="InterPro" id="IPR001373">
    <property type="entry name" value="Cullin_N"/>
</dbReference>
<dbReference type="Pfam" id="PF26557">
    <property type="entry name" value="Cullin_AB"/>
    <property type="match status" value="1"/>
</dbReference>
<feature type="compositionally biased region" description="Basic and acidic residues" evidence="9">
    <location>
        <begin position="15"/>
        <end position="25"/>
    </location>
</feature>
<dbReference type="SMART" id="SM00182">
    <property type="entry name" value="CULLIN"/>
    <property type="match status" value="1"/>
</dbReference>
<dbReference type="Gene3D" id="1.10.10.10">
    <property type="entry name" value="Winged helix-like DNA-binding domain superfamily/Winged helix DNA-binding domain"/>
    <property type="match status" value="1"/>
</dbReference>
<evidence type="ECO:0000256" key="5">
    <source>
        <dbReference type="ARBA" id="ARBA00022843"/>
    </source>
</evidence>
<dbReference type="InterPro" id="IPR019559">
    <property type="entry name" value="Cullin_neddylation_domain"/>
</dbReference>
<feature type="region of interest" description="Disordered" evidence="9">
    <location>
        <begin position="1"/>
        <end position="25"/>
    </location>
</feature>
<dbReference type="Pfam" id="PF00888">
    <property type="entry name" value="Cullin"/>
    <property type="match status" value="1"/>
</dbReference>
<accession>A0A1Y2BAJ3</accession>
<dbReference type="PROSITE" id="PS50069">
    <property type="entry name" value="CULLIN_2"/>
    <property type="match status" value="1"/>
</dbReference>
<evidence type="ECO:0000256" key="2">
    <source>
        <dbReference type="ARBA" id="ARBA00006019"/>
    </source>
</evidence>
<dbReference type="GO" id="GO:0016874">
    <property type="term" value="F:ligase activity"/>
    <property type="evidence" value="ECO:0007669"/>
    <property type="project" value="UniProtKB-KW"/>
</dbReference>
<dbReference type="STRING" id="71784.A0A1Y2BAJ3"/>
<proteinExistence type="inferred from homology"/>
<dbReference type="InterPro" id="IPR016158">
    <property type="entry name" value="Cullin_homology"/>
</dbReference>